<evidence type="ECO:0000313" key="2">
    <source>
        <dbReference type="EMBL" id="GGI21947.1"/>
    </source>
</evidence>
<dbReference type="Proteomes" id="UP000645390">
    <property type="component" value="Unassembled WGS sequence"/>
</dbReference>
<reference evidence="3" key="1">
    <citation type="journal article" date="2019" name="Int. J. Syst. Evol. Microbiol.">
        <title>The Global Catalogue of Microorganisms (GCM) 10K type strain sequencing project: providing services to taxonomists for standard genome sequencing and annotation.</title>
        <authorList>
            <consortium name="The Broad Institute Genomics Platform"/>
            <consortium name="The Broad Institute Genome Sequencing Center for Infectious Disease"/>
            <person name="Wu L."/>
            <person name="Ma J."/>
        </authorList>
    </citation>
    <scope>NUCLEOTIDE SEQUENCE [LARGE SCALE GENOMIC DNA]</scope>
    <source>
        <strain evidence="3">CCM 8939</strain>
    </source>
</reference>
<accession>A0ABQ2BF29</accession>
<comment type="similarity">
    <text evidence="1">Belongs to the ROK (NagC/XylR) family.</text>
</comment>
<name>A0ABQ2BF29_9SPHI</name>
<dbReference type="InterPro" id="IPR043129">
    <property type="entry name" value="ATPase_NBD"/>
</dbReference>
<proteinExistence type="inferred from homology"/>
<comment type="caution">
    <text evidence="2">The sequence shown here is derived from an EMBL/GenBank/DDBJ whole genome shotgun (WGS) entry which is preliminary data.</text>
</comment>
<dbReference type="Gene3D" id="3.30.420.40">
    <property type="match status" value="2"/>
</dbReference>
<evidence type="ECO:0000313" key="3">
    <source>
        <dbReference type="Proteomes" id="UP000645390"/>
    </source>
</evidence>
<dbReference type="InterPro" id="IPR000600">
    <property type="entry name" value="ROK"/>
</dbReference>
<dbReference type="PANTHER" id="PTHR18964:SF149">
    <property type="entry name" value="BIFUNCTIONAL UDP-N-ACETYLGLUCOSAMINE 2-EPIMERASE_N-ACETYLMANNOSAMINE KINASE"/>
    <property type="match status" value="1"/>
</dbReference>
<dbReference type="RefSeq" id="WP_188411179.1">
    <property type="nucleotide sequence ID" value="NZ_BMDJ01000001.1"/>
</dbReference>
<dbReference type="Pfam" id="PF00480">
    <property type="entry name" value="ROK"/>
    <property type="match status" value="2"/>
</dbReference>
<evidence type="ECO:0008006" key="4">
    <source>
        <dbReference type="Google" id="ProtNLM"/>
    </source>
</evidence>
<dbReference type="PANTHER" id="PTHR18964">
    <property type="entry name" value="ROK (REPRESSOR, ORF, KINASE) FAMILY"/>
    <property type="match status" value="1"/>
</dbReference>
<gene>
    <name evidence="2" type="ORF">GCM10008119_00190</name>
</gene>
<dbReference type="EMBL" id="BMDJ01000001">
    <property type="protein sequence ID" value="GGI21947.1"/>
    <property type="molecule type" value="Genomic_DNA"/>
</dbReference>
<organism evidence="2 3">
    <name type="scientific">Pedobacter mendelii</name>
    <dbReference type="NCBI Taxonomy" id="1908240"/>
    <lineage>
        <taxon>Bacteria</taxon>
        <taxon>Pseudomonadati</taxon>
        <taxon>Bacteroidota</taxon>
        <taxon>Sphingobacteriia</taxon>
        <taxon>Sphingobacteriales</taxon>
        <taxon>Sphingobacteriaceae</taxon>
        <taxon>Pedobacter</taxon>
    </lineage>
</organism>
<dbReference type="SUPFAM" id="SSF53067">
    <property type="entry name" value="Actin-like ATPase domain"/>
    <property type="match status" value="1"/>
</dbReference>
<dbReference type="CDD" id="cd23763">
    <property type="entry name" value="ASKHA_ATPase_ROK"/>
    <property type="match status" value="1"/>
</dbReference>
<keyword evidence="3" id="KW-1185">Reference proteome</keyword>
<sequence length="310" mass="33348">MEKPVALGVDIGGTHITAALVDLETRTIVHNSIERNAIDSQESKEVILTAWCEIIKKAFEKSPSDVKLIGIAMPGPFDYEQGISLIKDQDKFKALYGVNIKDELSKRLSIDAANIHFINDAAGFLQGEVFGGAGRGNSNVLGLTLGTGLGSAYCVGGVAKDADLWNSPFLNGIAEDYLSTRWFVKRYQQLSNNTVAGVKELTALNATDYSATRVFMEFGYNLAQFLMPVIKKNKSDVVIIGGNISGAFAAFSPELIATLKGNSIDADIRVTKLKENAALIGAASCCDVTFRHENTAESLGDEVKSFINKG</sequence>
<evidence type="ECO:0000256" key="1">
    <source>
        <dbReference type="ARBA" id="ARBA00006479"/>
    </source>
</evidence>
<protein>
    <recommendedName>
        <fullName evidence="4">Glucokinase</fullName>
    </recommendedName>
</protein>
<dbReference type="PRINTS" id="PR00475">
    <property type="entry name" value="HEXOKINASE"/>
</dbReference>